<proteinExistence type="predicted"/>
<dbReference type="EMBL" id="VZAD01000093">
    <property type="protein sequence ID" value="MQP12721.1"/>
    <property type="molecule type" value="Genomic_DNA"/>
</dbReference>
<reference evidence="1 2" key="1">
    <citation type="submission" date="2019-09" db="EMBL/GenBank/DDBJ databases">
        <title>Distinct polysaccharide growth profiles of human intestinal Prevotella copri isolates.</title>
        <authorList>
            <person name="Fehlner-Peach H."/>
            <person name="Magnabosco C."/>
            <person name="Raghavan V."/>
            <person name="Scher J.U."/>
            <person name="Tett A."/>
            <person name="Cox L.M."/>
            <person name="Gottsegen C."/>
            <person name="Watters A."/>
            <person name="Wiltshire- Gordon J.D."/>
            <person name="Segata N."/>
            <person name="Bonneau R."/>
            <person name="Littman D.R."/>
        </authorList>
    </citation>
    <scope>NUCLEOTIDE SEQUENCE [LARGE SCALE GENOMIC DNA]</scope>
    <source>
        <strain evidence="2">iAQ1173</strain>
    </source>
</reference>
<dbReference type="RefSeq" id="WP_158464296.1">
    <property type="nucleotide sequence ID" value="NZ_VZAD01000093.1"/>
</dbReference>
<dbReference type="Proteomes" id="UP000384372">
    <property type="component" value="Unassembled WGS sequence"/>
</dbReference>
<protein>
    <recommendedName>
        <fullName evidence="3">Lipoprotein</fullName>
    </recommendedName>
</protein>
<name>A0A6A7WEA8_9BACT</name>
<evidence type="ECO:0000313" key="1">
    <source>
        <dbReference type="EMBL" id="MQP12721.1"/>
    </source>
</evidence>
<sequence length="189" mass="21979">MQKITLFFLLFFFASCQMNKKAGTNPLSTDAVSTDMSCEMFYFIVQRKVYQVTYNGKDSIRTLCGSAKYDMFNLIDKRKLTSTTINFDTIFLDRSKKLTDSQILQLNKCVSRVKTLGKVPKPGVDIKDGWYVYLSVGKLAIYEFKFNLERTQELKDIYELFVILRKYSPIEFDTNCNGYVMENGYEYLG</sequence>
<dbReference type="AlphaFoldDB" id="A0A6A7WEA8"/>
<comment type="caution">
    <text evidence="1">The sequence shown here is derived from an EMBL/GenBank/DDBJ whole genome shotgun (WGS) entry which is preliminary data.</text>
</comment>
<organism evidence="1 2">
    <name type="scientific">Segatella copri</name>
    <dbReference type="NCBI Taxonomy" id="165179"/>
    <lineage>
        <taxon>Bacteria</taxon>
        <taxon>Pseudomonadati</taxon>
        <taxon>Bacteroidota</taxon>
        <taxon>Bacteroidia</taxon>
        <taxon>Bacteroidales</taxon>
        <taxon>Prevotellaceae</taxon>
        <taxon>Segatella</taxon>
    </lineage>
</organism>
<keyword evidence="2" id="KW-1185">Reference proteome</keyword>
<gene>
    <name evidence="1" type="ORF">F7D20_12320</name>
</gene>
<evidence type="ECO:0008006" key="3">
    <source>
        <dbReference type="Google" id="ProtNLM"/>
    </source>
</evidence>
<accession>A0A6A7WEA8</accession>
<evidence type="ECO:0000313" key="2">
    <source>
        <dbReference type="Proteomes" id="UP000384372"/>
    </source>
</evidence>
<dbReference type="PROSITE" id="PS51257">
    <property type="entry name" value="PROKAR_LIPOPROTEIN"/>
    <property type="match status" value="1"/>
</dbReference>